<sequence>MKIDKKAAIARRNQQLGSAVLGVNNTHFATINLNKKIWWFDIPVSRLKIGQYEWVHLLLHNHVTDELHHLRVPTLYFRTHEDGLVTRNKGERKATLSLELSADKDSLFQDVRPSGTGVRFAQFVQQ</sequence>
<dbReference type="RefSeq" id="WP_119954541.1">
    <property type="nucleotide sequence ID" value="NZ_QYUR01000002.1"/>
</dbReference>
<evidence type="ECO:0000313" key="2">
    <source>
        <dbReference type="Proteomes" id="UP000284021"/>
    </source>
</evidence>
<name>A0A418XNG2_9PSED</name>
<gene>
    <name evidence="1" type="ORF">D3879_12460</name>
</gene>
<dbReference type="Proteomes" id="UP000284021">
    <property type="component" value="Unassembled WGS sequence"/>
</dbReference>
<accession>A0A418XNG2</accession>
<dbReference type="EMBL" id="QYUR01000002">
    <property type="protein sequence ID" value="RJG13991.1"/>
    <property type="molecule type" value="Genomic_DNA"/>
</dbReference>
<comment type="caution">
    <text evidence="1">The sequence shown here is derived from an EMBL/GenBank/DDBJ whole genome shotgun (WGS) entry which is preliminary data.</text>
</comment>
<reference evidence="1 2" key="1">
    <citation type="submission" date="2018-09" db="EMBL/GenBank/DDBJ databases">
        <authorList>
            <person name="Zhu H."/>
        </authorList>
    </citation>
    <scope>NUCLEOTIDE SEQUENCE [LARGE SCALE GENOMIC DNA]</scope>
    <source>
        <strain evidence="1 2">K1S02-6</strain>
    </source>
</reference>
<protein>
    <submittedName>
        <fullName evidence="1">Uncharacterized protein</fullName>
    </submittedName>
</protein>
<organism evidence="1 2">
    <name type="scientific">Pseudomonas cavernicola</name>
    <dbReference type="NCBI Taxonomy" id="2320866"/>
    <lineage>
        <taxon>Bacteria</taxon>
        <taxon>Pseudomonadati</taxon>
        <taxon>Pseudomonadota</taxon>
        <taxon>Gammaproteobacteria</taxon>
        <taxon>Pseudomonadales</taxon>
        <taxon>Pseudomonadaceae</taxon>
        <taxon>Pseudomonas</taxon>
    </lineage>
</organism>
<dbReference type="OrthoDB" id="6937842at2"/>
<evidence type="ECO:0000313" key="1">
    <source>
        <dbReference type="EMBL" id="RJG13991.1"/>
    </source>
</evidence>
<keyword evidence="2" id="KW-1185">Reference proteome</keyword>
<dbReference type="AlphaFoldDB" id="A0A418XNG2"/>
<proteinExistence type="predicted"/>